<dbReference type="EMBL" id="CP003929">
    <property type="protein sequence ID" value="AGB38445.1"/>
    <property type="molecule type" value="Genomic_DNA"/>
</dbReference>
<dbReference type="AlphaFoldDB" id="L0K1M1"/>
<evidence type="ECO:0008006" key="3">
    <source>
        <dbReference type="Google" id="ProtNLM"/>
    </source>
</evidence>
<evidence type="ECO:0000313" key="1">
    <source>
        <dbReference type="EMBL" id="AGB38445.1"/>
    </source>
</evidence>
<proteinExistence type="predicted"/>
<keyword evidence="2" id="KW-1185">Reference proteome</keyword>
<dbReference type="eggNOG" id="arCOG07976">
    <property type="taxonomic scope" value="Archaea"/>
</dbReference>
<dbReference type="Proteomes" id="UP000010878">
    <property type="component" value="Chromosome"/>
</dbReference>
<reference evidence="1 2" key="1">
    <citation type="submission" date="2012-11" db="EMBL/GenBank/DDBJ databases">
        <title>FINISHED of Natronococcus occultus SP4, DSM 3396.</title>
        <authorList>
            <consortium name="DOE Joint Genome Institute"/>
            <person name="Eisen J."/>
            <person name="Huntemann M."/>
            <person name="Wei C.-L."/>
            <person name="Han J."/>
            <person name="Detter J.C."/>
            <person name="Han C."/>
            <person name="Tapia R."/>
            <person name="Chen A."/>
            <person name="Kyrpides N."/>
            <person name="Mavromatis K."/>
            <person name="Markowitz V."/>
            <person name="Szeto E."/>
            <person name="Ivanova N."/>
            <person name="Mikhailova N."/>
            <person name="Ovchinnikova G."/>
            <person name="Pagani I."/>
            <person name="Pati A."/>
            <person name="Goodwin L."/>
            <person name="Nordberg H.P."/>
            <person name="Cantor M.N."/>
            <person name="Hua S.X."/>
            <person name="Woyke T."/>
            <person name="Eisen J."/>
            <person name="Klenk H.-P."/>
            <person name="Klenk H.-P."/>
        </authorList>
    </citation>
    <scope>NUCLEOTIDE SEQUENCE [LARGE SCALE GENOMIC DNA]</scope>
    <source>
        <strain evidence="1 2">SP4</strain>
    </source>
</reference>
<sequence>MGVLDALRKSGGRTELYECRNCGLELADDGKECPHCGSEEIAHYVF</sequence>
<name>L0K1M1_9EURY</name>
<protein>
    <recommendedName>
        <fullName evidence="3">Zinc-ribbon domain-containing protein</fullName>
    </recommendedName>
</protein>
<gene>
    <name evidence="1" type="ORF">Natoc_2684</name>
</gene>
<dbReference type="KEGG" id="nou:Natoc_2684"/>
<dbReference type="Gene3D" id="2.20.20.30">
    <property type="entry name" value="reverse gyrase domain"/>
    <property type="match status" value="1"/>
</dbReference>
<dbReference type="HOGENOM" id="CLU_202925_1_0_2"/>
<accession>L0K1M1</accession>
<organism evidence="1 2">
    <name type="scientific">Natronococcus occultus SP4</name>
    <dbReference type="NCBI Taxonomy" id="694430"/>
    <lineage>
        <taxon>Archaea</taxon>
        <taxon>Methanobacteriati</taxon>
        <taxon>Methanobacteriota</taxon>
        <taxon>Stenosarchaea group</taxon>
        <taxon>Halobacteria</taxon>
        <taxon>Halobacteriales</taxon>
        <taxon>Natrialbaceae</taxon>
        <taxon>Natronococcus</taxon>
    </lineage>
</organism>
<evidence type="ECO:0000313" key="2">
    <source>
        <dbReference type="Proteomes" id="UP000010878"/>
    </source>
</evidence>